<feature type="domain" description="DUF4143" evidence="2">
    <location>
        <begin position="215"/>
        <end position="353"/>
    </location>
</feature>
<dbReference type="STRING" id="1817893.AUJ66_04885"/>
<gene>
    <name evidence="3" type="ORF">AUJ66_04885</name>
</gene>
<dbReference type="Proteomes" id="UP000182278">
    <property type="component" value="Unassembled WGS sequence"/>
</dbReference>
<dbReference type="InterPro" id="IPR041682">
    <property type="entry name" value="AAA_14"/>
</dbReference>
<dbReference type="PANTHER" id="PTHR43566:SF1">
    <property type="entry name" value="AAA+ ATPASE DOMAIN-CONTAINING PROTEIN"/>
    <property type="match status" value="1"/>
</dbReference>
<dbReference type="AlphaFoldDB" id="A0A1J4SFA2"/>
<name>A0A1J4SFA2_9BACT</name>
<comment type="caution">
    <text evidence="3">The sequence shown here is derived from an EMBL/GenBank/DDBJ whole genome shotgun (WGS) entry which is preliminary data.</text>
</comment>
<dbReference type="PANTHER" id="PTHR43566">
    <property type="entry name" value="CONSERVED PROTEIN"/>
    <property type="match status" value="1"/>
</dbReference>
<evidence type="ECO:0000313" key="3">
    <source>
        <dbReference type="EMBL" id="OIN96941.1"/>
    </source>
</evidence>
<dbReference type="InterPro" id="IPR025420">
    <property type="entry name" value="DUF4143"/>
</dbReference>
<proteinExistence type="predicted"/>
<dbReference type="Gene3D" id="3.40.50.300">
    <property type="entry name" value="P-loop containing nucleotide triphosphate hydrolases"/>
    <property type="match status" value="1"/>
</dbReference>
<dbReference type="InterPro" id="IPR027417">
    <property type="entry name" value="P-loop_NTPase"/>
</dbReference>
<reference evidence="3 4" key="1">
    <citation type="journal article" date="2016" name="Environ. Microbiol.">
        <title>Genomic resolution of a cold subsurface aquifer community provides metabolic insights for novel microbes adapted to high CO concentrations.</title>
        <authorList>
            <person name="Probst A.J."/>
            <person name="Castelle C.J."/>
            <person name="Singh A."/>
            <person name="Brown C.T."/>
            <person name="Anantharaman K."/>
            <person name="Sharon I."/>
            <person name="Hug L.A."/>
            <person name="Burstein D."/>
            <person name="Emerson J.B."/>
            <person name="Thomas B.C."/>
            <person name="Banfield J.F."/>
        </authorList>
    </citation>
    <scope>NUCLEOTIDE SEQUENCE [LARGE SCALE GENOMIC DNA]</scope>
    <source>
        <strain evidence="3">CG1_02_38_46</strain>
    </source>
</reference>
<dbReference type="Pfam" id="PF13173">
    <property type="entry name" value="AAA_14"/>
    <property type="match status" value="1"/>
</dbReference>
<organism evidence="3 4">
    <name type="scientific">Candidatus Desantisbacteria bacterium CG1_02_38_46</name>
    <dbReference type="NCBI Taxonomy" id="1817893"/>
    <lineage>
        <taxon>Bacteria</taxon>
        <taxon>Candidatus Desantisiibacteriota</taxon>
    </lineage>
</organism>
<dbReference type="Pfam" id="PF13635">
    <property type="entry name" value="DUF4143"/>
    <property type="match status" value="1"/>
</dbReference>
<evidence type="ECO:0000259" key="1">
    <source>
        <dbReference type="Pfam" id="PF13173"/>
    </source>
</evidence>
<accession>A0A1J4SFA2</accession>
<evidence type="ECO:0000259" key="2">
    <source>
        <dbReference type="Pfam" id="PF13635"/>
    </source>
</evidence>
<feature type="domain" description="AAA" evidence="1">
    <location>
        <begin position="19"/>
        <end position="149"/>
    </location>
</feature>
<evidence type="ECO:0000313" key="4">
    <source>
        <dbReference type="Proteomes" id="UP000182278"/>
    </source>
</evidence>
<protein>
    <recommendedName>
        <fullName evidence="5">ATPase</fullName>
    </recommendedName>
</protein>
<dbReference type="SUPFAM" id="SSF52540">
    <property type="entry name" value="P-loop containing nucleoside triphosphate hydrolases"/>
    <property type="match status" value="1"/>
</dbReference>
<evidence type="ECO:0008006" key="5">
    <source>
        <dbReference type="Google" id="ProtNLM"/>
    </source>
</evidence>
<sequence length="394" mass="46161">MKIYPRSLSLALAKEIETSRIVVLTGMRQVGKTTLMRQIFNKIEASNKIFLDFENPLNQKIFEEENFDNIIPNLESLGFSLGKKSYIFLDEVQIMPRIVRAVKYLYDHYKIKFFLTGSSSFYLKNLFPESLAGRKVNYELFPLNFEEFLVFKEKEKDFLKDFSAKVKKKNKISFELYKKLFDEYSEFGSFPAIALEKDRSGKRQILEDIFKSYFEKDIKVLADFRELGKFRDLILLLANRVGSKIDISKISSEIGISRETVYSYLNFLESTYFISLIEPFSKSIDGEVRGAKKIYFCDSGLLNYLGRIQEGTIFENTVFQNLRKYGNLNYYEKYKGGEIDFVLNKKFAFEVKSKASVSDLKRLKKFSQNLKLKEYYLIAKDYSELPRTILAQEL</sequence>
<dbReference type="EMBL" id="MNUO01000071">
    <property type="protein sequence ID" value="OIN96941.1"/>
    <property type="molecule type" value="Genomic_DNA"/>
</dbReference>